<gene>
    <name evidence="2" type="ORF">M9458_017094</name>
</gene>
<accession>A0ABD0QWE5</accession>
<feature type="compositionally biased region" description="Polar residues" evidence="1">
    <location>
        <begin position="187"/>
        <end position="196"/>
    </location>
</feature>
<dbReference type="EMBL" id="JAMKFB020000007">
    <property type="protein sequence ID" value="KAL0189995.1"/>
    <property type="molecule type" value="Genomic_DNA"/>
</dbReference>
<feature type="region of interest" description="Disordered" evidence="1">
    <location>
        <begin position="176"/>
        <end position="196"/>
    </location>
</feature>
<evidence type="ECO:0000313" key="2">
    <source>
        <dbReference type="EMBL" id="KAL0189995.1"/>
    </source>
</evidence>
<evidence type="ECO:0000313" key="3">
    <source>
        <dbReference type="Proteomes" id="UP001529510"/>
    </source>
</evidence>
<reference evidence="2 3" key="1">
    <citation type="submission" date="2024-05" db="EMBL/GenBank/DDBJ databases">
        <title>Genome sequencing and assembly of Indian major carp, Cirrhinus mrigala (Hamilton, 1822).</title>
        <authorList>
            <person name="Mohindra V."/>
            <person name="Chowdhury L.M."/>
            <person name="Lal K."/>
            <person name="Jena J.K."/>
        </authorList>
    </citation>
    <scope>NUCLEOTIDE SEQUENCE [LARGE SCALE GENOMIC DNA]</scope>
    <source>
        <strain evidence="2">CM1030</strain>
        <tissue evidence="2">Blood</tissue>
    </source>
</reference>
<dbReference type="Proteomes" id="UP001529510">
    <property type="component" value="Unassembled WGS sequence"/>
</dbReference>
<dbReference type="AlphaFoldDB" id="A0ABD0QWE5"/>
<comment type="caution">
    <text evidence="2">The sequence shown here is derived from an EMBL/GenBank/DDBJ whole genome shotgun (WGS) entry which is preliminary data.</text>
</comment>
<feature type="non-terminal residue" evidence="2">
    <location>
        <position position="361"/>
    </location>
</feature>
<organism evidence="2 3">
    <name type="scientific">Cirrhinus mrigala</name>
    <name type="common">Mrigala</name>
    <dbReference type="NCBI Taxonomy" id="683832"/>
    <lineage>
        <taxon>Eukaryota</taxon>
        <taxon>Metazoa</taxon>
        <taxon>Chordata</taxon>
        <taxon>Craniata</taxon>
        <taxon>Vertebrata</taxon>
        <taxon>Euteleostomi</taxon>
        <taxon>Actinopterygii</taxon>
        <taxon>Neopterygii</taxon>
        <taxon>Teleostei</taxon>
        <taxon>Ostariophysi</taxon>
        <taxon>Cypriniformes</taxon>
        <taxon>Cyprinidae</taxon>
        <taxon>Labeoninae</taxon>
        <taxon>Labeonini</taxon>
        <taxon>Cirrhinus</taxon>
    </lineage>
</organism>
<feature type="non-terminal residue" evidence="2">
    <location>
        <position position="1"/>
    </location>
</feature>
<protein>
    <submittedName>
        <fullName evidence="2">Uncharacterized protein</fullName>
    </submittedName>
</protein>
<keyword evidence="3" id="KW-1185">Reference proteome</keyword>
<name>A0ABD0QWE5_CIRMR</name>
<evidence type="ECO:0000256" key="1">
    <source>
        <dbReference type="SAM" id="MobiDB-lite"/>
    </source>
</evidence>
<proteinExistence type="predicted"/>
<sequence length="361" mass="38461">PIENYVTDFCELCYLVTFNDVAFKDIFCHGLNKPIRSYLPGGKIHWSLEQYIDYALLLSGSPFIVGIVDEGPRNPAVTPIPQPAHITSAKPQPAHDITAIPEPVHKMAAISEPVHKMAASSESPAKMAATPEPHHAKIISSESHPIMSAIPKENQVMADPPVSSQVLAVLPEPHQVSSHLPSHAEPTLSNPTACTPSSPAGIPLSSVLPVMAITILSVWATHCAPEASSDHKSVLEASPVHEFVPVPPEVSVYALEPPKEGASIHELTASYVHKSAPEVSSVHESVPEASLVTKSVPMPPEVAASTAEPPQGAASSYELSAHLVTAKEAYHELSACHVTAKEAKEIVHELSALLWISFVPL</sequence>